<dbReference type="EMBL" id="JAUDDZ010000004">
    <property type="protein sequence ID" value="MDM8274689.1"/>
    <property type="molecule type" value="Genomic_DNA"/>
</dbReference>
<gene>
    <name evidence="1" type="ORF">QUW28_04145</name>
</gene>
<sequence length="43" mass="4441">MKRRHVLAIAIAALAIIAAVNVRLLAGSLAGGERQNRCGIACV</sequence>
<dbReference type="Proteomes" id="UP001529421">
    <property type="component" value="Unassembled WGS sequence"/>
</dbReference>
<evidence type="ECO:0000313" key="2">
    <source>
        <dbReference type="Proteomes" id="UP001529421"/>
    </source>
</evidence>
<evidence type="ECO:0000313" key="1">
    <source>
        <dbReference type="EMBL" id="MDM8274689.1"/>
    </source>
</evidence>
<keyword evidence="2" id="KW-1185">Reference proteome</keyword>
<reference evidence="2" key="1">
    <citation type="submission" date="2023-06" db="EMBL/GenBank/DDBJ databases">
        <title>Identification and characterization of horizontal gene transfer across gut microbiota members of farm animals based on homology search.</title>
        <authorList>
            <person name="Zeman M."/>
            <person name="Kubasova T."/>
            <person name="Jahodarova E."/>
            <person name="Nykrynova M."/>
            <person name="Rychlik I."/>
        </authorList>
    </citation>
    <scope>NUCLEOTIDE SEQUENCE [LARGE SCALE GENOMIC DNA]</scope>
    <source>
        <strain evidence="2">154_Feed</strain>
    </source>
</reference>
<reference evidence="1 2" key="2">
    <citation type="submission" date="2023-06" db="EMBL/GenBank/DDBJ databases">
        <authorList>
            <person name="Zeman M."/>
            <person name="Kubasova T."/>
            <person name="Jahodarova E."/>
            <person name="Nykrynova M."/>
            <person name="Rychlik I."/>
        </authorList>
    </citation>
    <scope>NUCLEOTIDE SEQUENCE [LARGE SCALE GENOMIC DNA]</scope>
    <source>
        <strain evidence="1 2">154_Feed</strain>
    </source>
</reference>
<accession>A0ABT7V873</accession>
<comment type="caution">
    <text evidence="1">The sequence shown here is derived from an EMBL/GenBank/DDBJ whole genome shotgun (WGS) entry which is preliminary data.</text>
</comment>
<organism evidence="1 2">
    <name type="scientific">Enorma phocaeensis</name>
    <dbReference type="NCBI Taxonomy" id="1871019"/>
    <lineage>
        <taxon>Bacteria</taxon>
        <taxon>Bacillati</taxon>
        <taxon>Actinomycetota</taxon>
        <taxon>Coriobacteriia</taxon>
        <taxon>Coriobacteriales</taxon>
        <taxon>Coriobacteriaceae</taxon>
        <taxon>Enorma</taxon>
    </lineage>
</organism>
<proteinExistence type="predicted"/>
<name>A0ABT7V873_9ACTN</name>
<protein>
    <submittedName>
        <fullName evidence="1">Uncharacterized protein</fullName>
    </submittedName>
</protein>